<keyword evidence="2" id="KW-1185">Reference proteome</keyword>
<evidence type="ECO:0000313" key="1">
    <source>
        <dbReference type="EMBL" id="EFB75787.1"/>
    </source>
</evidence>
<protein>
    <submittedName>
        <fullName evidence="1">Uncharacterized protein</fullName>
    </submittedName>
</protein>
<dbReference type="HOGENOM" id="CLU_2977560_0_0_9"/>
<accession>D1PMK2</accession>
<gene>
    <name evidence="1" type="ORF">SUBVAR_05562</name>
</gene>
<comment type="caution">
    <text evidence="1">The sequence shown here is derived from an EMBL/GenBank/DDBJ whole genome shotgun (WGS) entry which is preliminary data.</text>
</comment>
<dbReference type="EMBL" id="ACBY02000023">
    <property type="protein sequence ID" value="EFB75787.1"/>
    <property type="molecule type" value="Genomic_DNA"/>
</dbReference>
<evidence type="ECO:0000313" key="2">
    <source>
        <dbReference type="Proteomes" id="UP000003438"/>
    </source>
</evidence>
<dbReference type="AlphaFoldDB" id="D1PMK2"/>
<proteinExistence type="predicted"/>
<name>D1PMK2_9FIRM</name>
<reference evidence="1" key="1">
    <citation type="submission" date="2009-12" db="EMBL/GenBank/DDBJ databases">
        <authorList>
            <person name="Weinstock G."/>
            <person name="Sodergren E."/>
            <person name="Clifton S."/>
            <person name="Fulton L."/>
            <person name="Fulton B."/>
            <person name="Courtney L."/>
            <person name="Fronick C."/>
            <person name="Harrison M."/>
            <person name="Strong C."/>
            <person name="Farmer C."/>
            <person name="Delahaunty K."/>
            <person name="Markovic C."/>
            <person name="Hall O."/>
            <person name="Minx P."/>
            <person name="Tomlinson C."/>
            <person name="Mitreva M."/>
            <person name="Nelson J."/>
            <person name="Hou S."/>
            <person name="Wollam A."/>
            <person name="Pepin K.H."/>
            <person name="Johnson M."/>
            <person name="Bhonagiri V."/>
            <person name="Nash W.E."/>
            <person name="Warren W."/>
            <person name="Chinwalla A."/>
            <person name="Mardis E.R."/>
            <person name="Wilson R.K."/>
        </authorList>
    </citation>
    <scope>NUCLEOTIDE SEQUENCE [LARGE SCALE GENOMIC DNA]</scope>
    <source>
        <strain evidence="1">DSM 15176</strain>
    </source>
</reference>
<sequence length="58" mass="6537">MRHTFISLAQNLPEGDLRRLCGQSASMDTRGVYAHKLCDDDTRIAGEVDQILGRYLDN</sequence>
<organism evidence="1 2">
    <name type="scientific">Subdoligranulum variabile DSM 15176</name>
    <dbReference type="NCBI Taxonomy" id="411471"/>
    <lineage>
        <taxon>Bacteria</taxon>
        <taxon>Bacillati</taxon>
        <taxon>Bacillota</taxon>
        <taxon>Clostridia</taxon>
        <taxon>Eubacteriales</taxon>
        <taxon>Oscillospiraceae</taxon>
        <taxon>Subdoligranulum</taxon>
    </lineage>
</organism>
<dbReference type="Proteomes" id="UP000003438">
    <property type="component" value="Unassembled WGS sequence"/>
</dbReference>